<feature type="signal peptide" evidence="1">
    <location>
        <begin position="1"/>
        <end position="20"/>
    </location>
</feature>
<organism evidence="2 3">
    <name type="scientific">Faecalicatena contorta</name>
    <dbReference type="NCBI Taxonomy" id="39482"/>
    <lineage>
        <taxon>Bacteria</taxon>
        <taxon>Bacillati</taxon>
        <taxon>Bacillota</taxon>
        <taxon>Clostridia</taxon>
        <taxon>Lachnospirales</taxon>
        <taxon>Lachnospiraceae</taxon>
        <taxon>Faecalicatena</taxon>
    </lineage>
</organism>
<dbReference type="SUPFAM" id="SSF53850">
    <property type="entry name" value="Periplasmic binding protein-like II"/>
    <property type="match status" value="1"/>
</dbReference>
<protein>
    <submittedName>
        <fullName evidence="2">Lactose-binding protein</fullName>
    </submittedName>
</protein>
<proteinExistence type="predicted"/>
<reference evidence="2 3" key="1">
    <citation type="submission" date="2015-09" db="EMBL/GenBank/DDBJ databases">
        <authorList>
            <consortium name="Pathogen Informatics"/>
        </authorList>
    </citation>
    <scope>NUCLEOTIDE SEQUENCE [LARGE SCALE GENOMIC DNA]</scope>
    <source>
        <strain evidence="2 3">2789STDY5834876</strain>
    </source>
</reference>
<dbReference type="Pfam" id="PF13416">
    <property type="entry name" value="SBP_bac_8"/>
    <property type="match status" value="1"/>
</dbReference>
<dbReference type="RefSeq" id="WP_055151699.1">
    <property type="nucleotide sequence ID" value="NZ_CYZU01000007.1"/>
</dbReference>
<accession>A0A174BPZ2</accession>
<evidence type="ECO:0000313" key="2">
    <source>
        <dbReference type="EMBL" id="CUO02653.1"/>
    </source>
</evidence>
<dbReference type="InterPro" id="IPR050490">
    <property type="entry name" value="Bact_solute-bd_prot1"/>
</dbReference>
<dbReference type="PANTHER" id="PTHR43649:SF32">
    <property type="entry name" value="SUGAR BINDING SECRETED PROTEIN"/>
    <property type="match status" value="1"/>
</dbReference>
<dbReference type="PANTHER" id="PTHR43649">
    <property type="entry name" value="ARABINOSE-BINDING PROTEIN-RELATED"/>
    <property type="match status" value="1"/>
</dbReference>
<feature type="chain" id="PRO_5038512063" evidence="1">
    <location>
        <begin position="21"/>
        <end position="439"/>
    </location>
</feature>
<sequence length="439" mass="47554">MKKRIVALLLTVAMAGGLIACGGGEKADTAKEEKTSEESSKGDSLTIWCWDPAFSIVALEEAEAIYQKENPDFELNIVETPWEDVQTKLTTAATSGDLSTLPDILLIQDNAFQKNTLSYPDAFVDLTDSGIQFSEFSPGKVGFSTVDGKNYGVPFDNGTCIGCYRTDYLEQAGLTIDDFTDITWDQYIENGKKVLEATGKPLMTQYGGEPDLICEMLQSTGESMFKEDGSANLSDNEVLEKSLEIYAELVETGVLQLVNDWNAYVETITKGNVAGTINGCWILGTIQSSEDQAGKWAITNMPKMDGVDNATNYSSNGGSSWAVTSNSENPELAIDFLNKTFAGSVEFYENILPSTGALTTYLPAGDSAVYAEPQEFFNGDAIYEKITKYAGEVPSNITGMYYFDARDAVATALSNVVNGADIPSELKTAQDTVEFSMGK</sequence>
<name>A0A174BPZ2_9FIRM</name>
<dbReference type="PROSITE" id="PS51257">
    <property type="entry name" value="PROKAR_LIPOPROTEIN"/>
    <property type="match status" value="1"/>
</dbReference>
<evidence type="ECO:0000313" key="3">
    <source>
        <dbReference type="Proteomes" id="UP000095544"/>
    </source>
</evidence>
<evidence type="ECO:0000256" key="1">
    <source>
        <dbReference type="SAM" id="SignalP"/>
    </source>
</evidence>
<dbReference type="AlphaFoldDB" id="A0A174BPZ2"/>
<keyword evidence="1" id="KW-0732">Signal</keyword>
<dbReference type="EMBL" id="CYZU01000007">
    <property type="protein sequence ID" value="CUO02653.1"/>
    <property type="molecule type" value="Genomic_DNA"/>
</dbReference>
<dbReference type="Proteomes" id="UP000095544">
    <property type="component" value="Unassembled WGS sequence"/>
</dbReference>
<dbReference type="OrthoDB" id="9768630at2"/>
<dbReference type="InterPro" id="IPR006059">
    <property type="entry name" value="SBP"/>
</dbReference>
<dbReference type="Gene3D" id="3.40.190.10">
    <property type="entry name" value="Periplasmic binding protein-like II"/>
    <property type="match status" value="1"/>
</dbReference>
<gene>
    <name evidence="2" type="primary">lacE</name>
    <name evidence="2" type="ORF">ERS852491_01094</name>
</gene>
<dbReference type="STRING" id="39482.ERS852491_01094"/>